<dbReference type="PANTHER" id="PTHR11860:SF87">
    <property type="entry name" value="CMRF35-LIKE MOLECULE 8"/>
    <property type="match status" value="1"/>
</dbReference>
<dbReference type="InterPro" id="IPR003599">
    <property type="entry name" value="Ig_sub"/>
</dbReference>
<comment type="subcellular location">
    <subcellularLocation>
        <location evidence="1">Membrane</location>
    </subcellularLocation>
</comment>
<evidence type="ECO:0000313" key="7">
    <source>
        <dbReference type="EMBL" id="KAA0721745.1"/>
    </source>
</evidence>
<reference evidence="7 8" key="1">
    <citation type="journal article" date="2019" name="Mol. Ecol. Resour.">
        <title>Chromosome-level genome assembly of Triplophysa tibetana, a fish adapted to the harsh high-altitude environment of the Tibetan Plateau.</title>
        <authorList>
            <person name="Yang X."/>
            <person name="Liu H."/>
            <person name="Ma Z."/>
            <person name="Zou Y."/>
            <person name="Zou M."/>
            <person name="Mao Y."/>
            <person name="Li X."/>
            <person name="Wang H."/>
            <person name="Chen T."/>
            <person name="Wang W."/>
            <person name="Yang R."/>
        </authorList>
    </citation>
    <scope>NUCLEOTIDE SEQUENCE [LARGE SCALE GENOMIC DNA]</scope>
    <source>
        <strain evidence="7">TTIB1903HZAU</strain>
        <tissue evidence="7">Muscle</tissue>
    </source>
</reference>
<dbReference type="GO" id="GO:0004888">
    <property type="term" value="F:transmembrane signaling receptor activity"/>
    <property type="evidence" value="ECO:0007669"/>
    <property type="project" value="TreeGrafter"/>
</dbReference>
<dbReference type="InterPro" id="IPR036179">
    <property type="entry name" value="Ig-like_dom_sf"/>
</dbReference>
<protein>
    <submittedName>
        <fullName evidence="7">CMRF35-like molecule 8</fullName>
    </submittedName>
</protein>
<name>A0A5A9PIY5_9TELE</name>
<feature type="domain" description="Immunoglobulin" evidence="6">
    <location>
        <begin position="75"/>
        <end position="172"/>
    </location>
</feature>
<sequence>MMNVLLMFSCISTDMIRIVHVVTLVYVSVAFTLIVIGLLVALTVLRKKKRGKKSQRVTHSGPSDQVVVDGSLCLDITVTGNEGAEVHIKCLYSQGYEECSKYFYKGNYREHVNILSSGEKSVNGRFSMQDDKKTRTFTVTIRNLIMTDAGPYGCDAWCTISRDFKQVLLKVNKALHQQSDHQIIENNQLYEELPESHPSSNVVPTMLSNQTSASHINNIPTTFRVNSTVTNQQSEFGHTQLANKVTDTECDYYANLETPEATLNKTTECFYAEVKHRQEDLKTEEQSFEENTHPSTAPPSSTIETLSPTTLNTQPSASGSPSASSDVLSGNLIHLHII</sequence>
<dbReference type="EMBL" id="SOYY01000004">
    <property type="protein sequence ID" value="KAA0721745.1"/>
    <property type="molecule type" value="Genomic_DNA"/>
</dbReference>
<dbReference type="InterPro" id="IPR013106">
    <property type="entry name" value="Ig_V-set"/>
</dbReference>
<dbReference type="InterPro" id="IPR050671">
    <property type="entry name" value="CD300_family_receptors"/>
</dbReference>
<feature type="region of interest" description="Disordered" evidence="4">
    <location>
        <begin position="280"/>
        <end position="326"/>
    </location>
</feature>
<evidence type="ECO:0000256" key="5">
    <source>
        <dbReference type="SAM" id="Phobius"/>
    </source>
</evidence>
<evidence type="ECO:0000256" key="4">
    <source>
        <dbReference type="SAM" id="MobiDB-lite"/>
    </source>
</evidence>
<evidence type="ECO:0000259" key="6">
    <source>
        <dbReference type="SMART" id="SM00409"/>
    </source>
</evidence>
<dbReference type="Pfam" id="PF07686">
    <property type="entry name" value="V-set"/>
    <property type="match status" value="1"/>
</dbReference>
<dbReference type="PANTHER" id="PTHR11860">
    <property type="entry name" value="POLYMERIC-IMMUNOGLOBULIN RECEPTOR"/>
    <property type="match status" value="1"/>
</dbReference>
<keyword evidence="8" id="KW-1185">Reference proteome</keyword>
<organism evidence="7 8">
    <name type="scientific">Triplophysa tibetana</name>
    <dbReference type="NCBI Taxonomy" id="1572043"/>
    <lineage>
        <taxon>Eukaryota</taxon>
        <taxon>Metazoa</taxon>
        <taxon>Chordata</taxon>
        <taxon>Craniata</taxon>
        <taxon>Vertebrata</taxon>
        <taxon>Euteleostomi</taxon>
        <taxon>Actinopterygii</taxon>
        <taxon>Neopterygii</taxon>
        <taxon>Teleostei</taxon>
        <taxon>Ostariophysi</taxon>
        <taxon>Cypriniformes</taxon>
        <taxon>Nemacheilidae</taxon>
        <taxon>Triplophysa</taxon>
    </lineage>
</organism>
<evidence type="ECO:0000256" key="3">
    <source>
        <dbReference type="ARBA" id="ARBA00023136"/>
    </source>
</evidence>
<dbReference type="InterPro" id="IPR013783">
    <property type="entry name" value="Ig-like_fold"/>
</dbReference>
<gene>
    <name evidence="7" type="ORF">E1301_Tti014282</name>
</gene>
<keyword evidence="3 5" id="KW-0472">Membrane</keyword>
<dbReference type="SMART" id="SM00409">
    <property type="entry name" value="IG"/>
    <property type="match status" value="1"/>
</dbReference>
<feature type="transmembrane region" description="Helical" evidence="5">
    <location>
        <begin position="25"/>
        <end position="45"/>
    </location>
</feature>
<dbReference type="SUPFAM" id="SSF48726">
    <property type="entry name" value="Immunoglobulin"/>
    <property type="match status" value="1"/>
</dbReference>
<evidence type="ECO:0000256" key="1">
    <source>
        <dbReference type="ARBA" id="ARBA00004370"/>
    </source>
</evidence>
<comment type="caution">
    <text evidence="7">The sequence shown here is derived from an EMBL/GenBank/DDBJ whole genome shotgun (WGS) entry which is preliminary data.</text>
</comment>
<keyword evidence="2 5" id="KW-0812">Transmembrane</keyword>
<dbReference type="Proteomes" id="UP000324632">
    <property type="component" value="Chromosome 4"/>
</dbReference>
<keyword evidence="5" id="KW-1133">Transmembrane helix</keyword>
<proteinExistence type="predicted"/>
<feature type="compositionally biased region" description="Polar residues" evidence="4">
    <location>
        <begin position="293"/>
        <end position="314"/>
    </location>
</feature>
<dbReference type="GO" id="GO:0005886">
    <property type="term" value="C:plasma membrane"/>
    <property type="evidence" value="ECO:0007669"/>
    <property type="project" value="TreeGrafter"/>
</dbReference>
<accession>A0A5A9PIY5</accession>
<evidence type="ECO:0000313" key="8">
    <source>
        <dbReference type="Proteomes" id="UP000324632"/>
    </source>
</evidence>
<feature type="compositionally biased region" description="Low complexity" evidence="4">
    <location>
        <begin position="315"/>
        <end position="325"/>
    </location>
</feature>
<dbReference type="Gene3D" id="2.60.40.10">
    <property type="entry name" value="Immunoglobulins"/>
    <property type="match status" value="1"/>
</dbReference>
<evidence type="ECO:0000256" key="2">
    <source>
        <dbReference type="ARBA" id="ARBA00022692"/>
    </source>
</evidence>
<dbReference type="AlphaFoldDB" id="A0A5A9PIY5"/>